<organism evidence="4">
    <name type="scientific">Pyrenophora teres f. teres (strain 0-1)</name>
    <name type="common">Barley net blotch fungus</name>
    <name type="synonym">Drechslera teres f. teres</name>
    <dbReference type="NCBI Taxonomy" id="861557"/>
    <lineage>
        <taxon>Eukaryota</taxon>
        <taxon>Fungi</taxon>
        <taxon>Dikarya</taxon>
        <taxon>Ascomycota</taxon>
        <taxon>Pezizomycotina</taxon>
        <taxon>Dothideomycetes</taxon>
        <taxon>Pleosporomycetidae</taxon>
        <taxon>Pleosporales</taxon>
        <taxon>Pleosporineae</taxon>
        <taxon>Pleosporaceae</taxon>
        <taxon>Pyrenophora</taxon>
    </lineage>
</organism>
<dbReference type="InterPro" id="IPR050789">
    <property type="entry name" value="Diverse_Enzym_Activities"/>
</dbReference>
<dbReference type="eggNOG" id="ENOG502SKRZ">
    <property type="taxonomic scope" value="Eukaryota"/>
</dbReference>
<accession>E3RDY3</accession>
<evidence type="ECO:0000313" key="3">
    <source>
        <dbReference type="EMBL" id="EFQ96063.1"/>
    </source>
</evidence>
<dbReference type="KEGG" id="pte:PTT_03383"/>
<dbReference type="AlphaFoldDB" id="E3RDY3"/>
<reference evidence="3 4" key="1">
    <citation type="journal article" date="2010" name="Genome Biol.">
        <title>A first genome assembly of the barley fungal pathogen Pyrenophora teres f. teres.</title>
        <authorList>
            <person name="Ellwood S.R."/>
            <person name="Liu Z."/>
            <person name="Syme R.A."/>
            <person name="Lai Z."/>
            <person name="Hane J.K."/>
            <person name="Keiper F."/>
            <person name="Moffat C.S."/>
            <person name="Oliver R.P."/>
            <person name="Friesen T.L."/>
        </authorList>
    </citation>
    <scope>NUCLEOTIDE SEQUENCE [LARGE SCALE GENOMIC DNA]</scope>
    <source>
        <strain evidence="3 4">0-1</strain>
    </source>
</reference>
<feature type="coiled-coil region" evidence="1">
    <location>
        <begin position="553"/>
        <end position="580"/>
    </location>
</feature>
<dbReference type="HOGENOM" id="CLU_370938_0_0_1"/>
<evidence type="ECO:0000259" key="2">
    <source>
        <dbReference type="Pfam" id="PF00144"/>
    </source>
</evidence>
<dbReference type="PANTHER" id="PTHR43283">
    <property type="entry name" value="BETA-LACTAMASE-RELATED"/>
    <property type="match status" value="1"/>
</dbReference>
<name>E3RDY3_PYRTT</name>
<keyword evidence="4" id="KW-1185">Reference proteome</keyword>
<keyword evidence="1" id="KW-0175">Coiled coil</keyword>
<dbReference type="InterPro" id="IPR001466">
    <property type="entry name" value="Beta-lactam-related"/>
</dbReference>
<dbReference type="SUPFAM" id="SSF56601">
    <property type="entry name" value="beta-lactamase/transpeptidase-like"/>
    <property type="match status" value="1"/>
</dbReference>
<dbReference type="InterPro" id="IPR012338">
    <property type="entry name" value="Beta-lactam/transpept-like"/>
</dbReference>
<feature type="domain" description="Beta-lactamase-related" evidence="2">
    <location>
        <begin position="24"/>
        <end position="203"/>
    </location>
</feature>
<dbReference type="EMBL" id="GL532295">
    <property type="protein sequence ID" value="EFQ96063.1"/>
    <property type="molecule type" value="Genomic_DNA"/>
</dbReference>
<evidence type="ECO:0000313" key="4">
    <source>
        <dbReference type="Proteomes" id="UP000001067"/>
    </source>
</evidence>
<dbReference type="PANTHER" id="PTHR43283:SF3">
    <property type="entry name" value="BETA-LACTAMASE FAMILY PROTEIN (AFU_ORTHOLOGUE AFUA_5G07500)"/>
    <property type="match status" value="1"/>
</dbReference>
<sequence length="751" mass="85551">MDDDLLSIRFSEYATSIKESLRISGVPNLSVGVFHFGEYVYSHHAAQDEVQIEHAGADKGPTKPELSNDETIYPGSCLFSLLRTCTVLRYAKDGVLDIDKPIRHYLQAFQERHDDIGRQATLRDLLMHRAGYPADKMWWESTTLSNAQTVQVAVHLSAVSSFRMYSEISQWNDFIVQTILETVTGRKFEDIFDDFFTIPLGIKVKTPSPLDKPNMAVAYEILGDGRFTPVKEEITRLQNSSQVYKLKNSLRQCIYTLCKLLTVYDRQHWSKLVITPGNPFVQLETLLGMIAKPLESPKLIHHQERTDGCHAVYFLIPETRSGVVCMSIAASPIGLCDILGHQLVDVLTGNHLEERSILRSVSEALEKQEALYANMDGNLSATGPISRPHKPLLLKFEGLYQNLERKMFLRIRHVGRGLRVTVDGSDKRQYDLRRVEEDRFIWLLKYSGDVLQGIEQDLIVSERAVRFEIEGSEVIALKWPINPGFPPEIFSRTTEALRGLYRPDLLSLPPELRNMVYIEALKTPTGSIYMVPNGQGYFFASDEMTSNGVVRPFNQIRNANKQLKQESRGLELTANDLVADGRHFDHFLRLNDIQLKACIRNVTLMGDFLSFYNPEEAILQRIIDFANTHSSATVHVRLFDMHFEDGRMLVTFMKMVYTIKKALRGNVPSPIDVSTEGLRRWERVQRSGTNMNVSNLRFFPRDAEFDEEEFREKLRTSILGKTISCDRLLAPHGGNPLALVDFVRGVYEIGI</sequence>
<gene>
    <name evidence="3" type="ORF">PTT_03383</name>
</gene>
<dbReference type="OrthoDB" id="5946976at2759"/>
<protein>
    <recommendedName>
        <fullName evidence="2">Beta-lactamase-related domain-containing protein</fullName>
    </recommendedName>
</protein>
<dbReference type="Pfam" id="PF00144">
    <property type="entry name" value="Beta-lactamase"/>
    <property type="match status" value="1"/>
</dbReference>
<evidence type="ECO:0000256" key="1">
    <source>
        <dbReference type="SAM" id="Coils"/>
    </source>
</evidence>
<proteinExistence type="predicted"/>
<dbReference type="Gene3D" id="3.40.710.10">
    <property type="entry name" value="DD-peptidase/beta-lactamase superfamily"/>
    <property type="match status" value="1"/>
</dbReference>
<dbReference type="Proteomes" id="UP000001067">
    <property type="component" value="Unassembled WGS sequence"/>
</dbReference>